<proteinExistence type="predicted"/>
<dbReference type="GO" id="GO:0008270">
    <property type="term" value="F:zinc ion binding"/>
    <property type="evidence" value="ECO:0007669"/>
    <property type="project" value="UniProtKB-KW"/>
</dbReference>
<evidence type="ECO:0000259" key="3">
    <source>
        <dbReference type="PROSITE" id="PS50157"/>
    </source>
</evidence>
<dbReference type="SMART" id="SM00355">
    <property type="entry name" value="ZnF_C2H2"/>
    <property type="match status" value="3"/>
</dbReference>
<organism evidence="4 5">
    <name type="scientific">Exophiala aquamarina CBS 119918</name>
    <dbReference type="NCBI Taxonomy" id="1182545"/>
    <lineage>
        <taxon>Eukaryota</taxon>
        <taxon>Fungi</taxon>
        <taxon>Dikarya</taxon>
        <taxon>Ascomycota</taxon>
        <taxon>Pezizomycotina</taxon>
        <taxon>Eurotiomycetes</taxon>
        <taxon>Chaetothyriomycetidae</taxon>
        <taxon>Chaetothyriales</taxon>
        <taxon>Herpotrichiellaceae</taxon>
        <taxon>Exophiala</taxon>
    </lineage>
</organism>
<keyword evidence="1" id="KW-0479">Metal-binding</keyword>
<protein>
    <recommendedName>
        <fullName evidence="3">C2H2-type domain-containing protein</fullName>
    </recommendedName>
</protein>
<keyword evidence="5" id="KW-1185">Reference proteome</keyword>
<evidence type="ECO:0000256" key="1">
    <source>
        <dbReference type="PROSITE-ProRule" id="PRU00042"/>
    </source>
</evidence>
<keyword evidence="1" id="KW-0863">Zinc-finger</keyword>
<evidence type="ECO:0000256" key="2">
    <source>
        <dbReference type="SAM" id="MobiDB-lite"/>
    </source>
</evidence>
<dbReference type="HOGENOM" id="CLU_531028_0_0_1"/>
<name>A0A072PJD4_9EURO</name>
<reference evidence="4 5" key="1">
    <citation type="submission" date="2013-03" db="EMBL/GenBank/DDBJ databases">
        <title>The Genome Sequence of Exophiala aquamarina CBS 119918.</title>
        <authorList>
            <consortium name="The Broad Institute Genomics Platform"/>
            <person name="Cuomo C."/>
            <person name="de Hoog S."/>
            <person name="Gorbushina A."/>
            <person name="Walker B."/>
            <person name="Young S.K."/>
            <person name="Zeng Q."/>
            <person name="Gargeya S."/>
            <person name="Fitzgerald M."/>
            <person name="Haas B."/>
            <person name="Abouelleil A."/>
            <person name="Allen A.W."/>
            <person name="Alvarado L."/>
            <person name="Arachchi H.M."/>
            <person name="Berlin A.M."/>
            <person name="Chapman S.B."/>
            <person name="Gainer-Dewar J."/>
            <person name="Goldberg J."/>
            <person name="Griggs A."/>
            <person name="Gujja S."/>
            <person name="Hansen M."/>
            <person name="Howarth C."/>
            <person name="Imamovic A."/>
            <person name="Ireland A."/>
            <person name="Larimer J."/>
            <person name="McCowan C."/>
            <person name="Murphy C."/>
            <person name="Pearson M."/>
            <person name="Poon T.W."/>
            <person name="Priest M."/>
            <person name="Roberts A."/>
            <person name="Saif S."/>
            <person name="Shea T."/>
            <person name="Sisk P."/>
            <person name="Sykes S."/>
            <person name="Wortman J."/>
            <person name="Nusbaum C."/>
            <person name="Birren B."/>
        </authorList>
    </citation>
    <scope>NUCLEOTIDE SEQUENCE [LARGE SCALE GENOMIC DNA]</scope>
    <source>
        <strain evidence="4 5">CBS 119918</strain>
    </source>
</reference>
<dbReference type="PANTHER" id="PTHR23225">
    <property type="entry name" value="ZINC FINGER PROTEIN"/>
    <property type="match status" value="1"/>
</dbReference>
<dbReference type="PROSITE" id="PS00028">
    <property type="entry name" value="ZINC_FINGER_C2H2_1"/>
    <property type="match status" value="2"/>
</dbReference>
<dbReference type="Gene3D" id="3.30.160.60">
    <property type="entry name" value="Classic Zinc Finger"/>
    <property type="match status" value="1"/>
</dbReference>
<feature type="domain" description="C2H2-type" evidence="3">
    <location>
        <begin position="214"/>
        <end position="244"/>
    </location>
</feature>
<dbReference type="InterPro" id="IPR039970">
    <property type="entry name" value="TF_Grauzone"/>
</dbReference>
<gene>
    <name evidence="4" type="ORF">A1O9_04850</name>
</gene>
<keyword evidence="1" id="KW-0862">Zinc</keyword>
<comment type="caution">
    <text evidence="4">The sequence shown here is derived from an EMBL/GenBank/DDBJ whole genome shotgun (WGS) entry which is preliminary data.</text>
</comment>
<evidence type="ECO:0000313" key="5">
    <source>
        <dbReference type="Proteomes" id="UP000027920"/>
    </source>
</evidence>
<dbReference type="GO" id="GO:0003700">
    <property type="term" value="F:DNA-binding transcription factor activity"/>
    <property type="evidence" value="ECO:0007669"/>
    <property type="project" value="InterPro"/>
</dbReference>
<dbReference type="EMBL" id="AMGV01000003">
    <property type="protein sequence ID" value="KEF60001.1"/>
    <property type="molecule type" value="Genomic_DNA"/>
</dbReference>
<evidence type="ECO:0000313" key="4">
    <source>
        <dbReference type="EMBL" id="KEF60001.1"/>
    </source>
</evidence>
<dbReference type="Proteomes" id="UP000027920">
    <property type="component" value="Unassembled WGS sequence"/>
</dbReference>
<dbReference type="InterPro" id="IPR013087">
    <property type="entry name" value="Znf_C2H2_type"/>
</dbReference>
<dbReference type="GeneID" id="25279778"/>
<feature type="compositionally biased region" description="Basic and acidic residues" evidence="2">
    <location>
        <begin position="413"/>
        <end position="423"/>
    </location>
</feature>
<feature type="region of interest" description="Disordered" evidence="2">
    <location>
        <begin position="344"/>
        <end position="459"/>
    </location>
</feature>
<accession>A0A072PJD4</accession>
<dbReference type="OrthoDB" id="6077919at2759"/>
<dbReference type="STRING" id="1182545.A0A072PJD4"/>
<dbReference type="PANTHER" id="PTHR23225:SF2">
    <property type="entry name" value="AT09679P-RELATED"/>
    <property type="match status" value="1"/>
</dbReference>
<feature type="compositionally biased region" description="Acidic residues" evidence="2">
    <location>
        <begin position="358"/>
        <end position="370"/>
    </location>
</feature>
<dbReference type="RefSeq" id="XP_013262591.1">
    <property type="nucleotide sequence ID" value="XM_013407137.1"/>
</dbReference>
<sequence>MVEMSQTPDLSWNLNRAMLLGRGNQLLELPQMRESKRPHTTPDPNLDPNRMMTDFMASPVEMHSAIDPVMSQDDWLGSMGLGAEVGDIQATSQHPGLVVHPPADEPKSHKDAIGKVIAEEINHFLKQYEARVGNERSLSQDDLVKRFKISLRSSLDTITNADSSSRSFIGGLVDIEKTSHEKDGEFRCTFEGCRKVSKRLSGLKKHLQRHKKPFGCTFDRCSKVFGSKNDWKRHEQSQHEQQECWRCHKCFEVFYHNQTHIINHLMDRHGVKRADEATKQAKSRRIARNYQGQFWCGFCDKIVFHEYHGVEAINHRFDHIADHFKKEESSSDWIELCGHGRTKGALKEQSQMQSPANTEDDDDDDDDEAGEQQMAEPGNCPESSIASGSTMQSGMSTEQQSLSHYSSSTAEANFKKGRSDLRPDQITTNPKWAQQLEPGQEVLSTKSQSTRPTRRGRAYTSSPVRGQFVVCCQCGDPYNVLLGKSCVPCEHDACPRCKVGVPFCMDDDGTMMM</sequence>
<feature type="compositionally biased region" description="Polar residues" evidence="2">
    <location>
        <begin position="348"/>
        <end position="357"/>
    </location>
</feature>
<dbReference type="PROSITE" id="PS50157">
    <property type="entry name" value="ZINC_FINGER_C2H2_2"/>
    <property type="match status" value="1"/>
</dbReference>
<dbReference type="AlphaFoldDB" id="A0A072PJD4"/>
<feature type="compositionally biased region" description="Polar residues" evidence="2">
    <location>
        <begin position="442"/>
        <end position="451"/>
    </location>
</feature>
<feature type="compositionally biased region" description="Polar residues" evidence="2">
    <location>
        <begin position="381"/>
        <end position="411"/>
    </location>
</feature>
<dbReference type="VEuPathDB" id="FungiDB:A1O9_04850"/>